<protein>
    <submittedName>
        <fullName evidence="6">FAD-dependent oxidoreductase</fullName>
    </submittedName>
</protein>
<dbReference type="Gene3D" id="2.60.120.260">
    <property type="entry name" value="Galactose-binding domain-like"/>
    <property type="match status" value="1"/>
</dbReference>
<keyword evidence="3" id="KW-0560">Oxidoreductase</keyword>
<reference evidence="6" key="2">
    <citation type="submission" date="2021-09" db="EMBL/GenBank/DDBJ databases">
        <authorList>
            <person name="Gilroy R."/>
        </authorList>
    </citation>
    <scope>NUCLEOTIDE SEQUENCE</scope>
    <source>
        <strain evidence="6">ChiBcec21-2208</strain>
    </source>
</reference>
<keyword evidence="2" id="KW-0479">Metal-binding</keyword>
<evidence type="ECO:0000256" key="5">
    <source>
        <dbReference type="ARBA" id="ARBA00023014"/>
    </source>
</evidence>
<keyword evidence="5" id="KW-0411">Iron-sulfur</keyword>
<dbReference type="AlphaFoldDB" id="A0A921IJI1"/>
<reference evidence="6" key="1">
    <citation type="journal article" date="2021" name="PeerJ">
        <title>Extensive microbial diversity within the chicken gut microbiome revealed by metagenomics and culture.</title>
        <authorList>
            <person name="Gilroy R."/>
            <person name="Ravi A."/>
            <person name="Getino M."/>
            <person name="Pursley I."/>
            <person name="Horton D.L."/>
            <person name="Alikhan N.F."/>
            <person name="Baker D."/>
            <person name="Gharbi K."/>
            <person name="Hall N."/>
            <person name="Watson M."/>
            <person name="Adriaenssens E.M."/>
            <person name="Foster-Nyarko E."/>
            <person name="Jarju S."/>
            <person name="Secka A."/>
            <person name="Antonio M."/>
            <person name="Oren A."/>
            <person name="Chaudhuri R.R."/>
            <person name="La Ragione R."/>
            <person name="Hildebrand F."/>
            <person name="Pallen M.J."/>
        </authorList>
    </citation>
    <scope>NUCLEOTIDE SEQUENCE</scope>
    <source>
        <strain evidence="6">ChiBcec21-2208</strain>
    </source>
</reference>
<evidence type="ECO:0000256" key="2">
    <source>
        <dbReference type="ARBA" id="ARBA00022723"/>
    </source>
</evidence>
<dbReference type="SUPFAM" id="SSF51905">
    <property type="entry name" value="FAD/NAD(P)-binding domain"/>
    <property type="match status" value="1"/>
</dbReference>
<evidence type="ECO:0000256" key="4">
    <source>
        <dbReference type="ARBA" id="ARBA00023004"/>
    </source>
</evidence>
<organism evidence="6 7">
    <name type="scientific">Subdoligranulum variabile</name>
    <dbReference type="NCBI Taxonomy" id="214851"/>
    <lineage>
        <taxon>Bacteria</taxon>
        <taxon>Bacillati</taxon>
        <taxon>Bacillota</taxon>
        <taxon>Clostridia</taxon>
        <taxon>Eubacteriales</taxon>
        <taxon>Oscillospiraceae</taxon>
        <taxon>Subdoligranulum</taxon>
    </lineage>
</organism>
<gene>
    <name evidence="6" type="ORF">K8V20_06780</name>
</gene>
<dbReference type="GO" id="GO:0016491">
    <property type="term" value="F:oxidoreductase activity"/>
    <property type="evidence" value="ECO:0007669"/>
    <property type="project" value="UniProtKB-KW"/>
</dbReference>
<comment type="caution">
    <text evidence="6">The sequence shown here is derived from an EMBL/GenBank/DDBJ whole genome shotgun (WGS) entry which is preliminary data.</text>
</comment>
<sequence>MGIWGELKLENLYRNPDGNPIFWDEVLLDAVLAESNLTLLLNTQVDTLHREGCRVSAVEGTQQGTEKKITVEADWFLDATGDGTLGALAGLPYYLGEQLVVPGQEPEPPFELLGSSLLFYTEKTDRPVTFHAPAYAWSREKVEALLQGGGRIVEPTMSGSDCWWFELGGRQDTIGEDGDIALELRRLVLGVWDYIKNSGRFAADCYTLSWIGSIPGKRESRRMVTDYLLRGEDVLRGRNFADGAFYGGWYLDVHPAGGMLDADAPNCVQTPVPVYPIPLRCLYNSQVENLLFAGRCIGTEREAFFSTRVMDTCALSGQAAAMLAAACAMWHTAPGQMTKAQVAQLRQQLLREDLFVPGLQTDESANLAHEAKLTVTSVHDGRAGAPTGTMSLEEGGFVTFPGMDGTVLLSVTLHTPQTLYGTLYSAPLPNHPCPGKRMREYCWKLPAGHHKLPIQAQAGRFCTLVLEAAPDAELPLCQPLRTGFVCGEKGMPVCGEPMLEYETPESLYGAEQLVNGYIRPWGGANQWCAAPQDPEPCITMQWPQARELEQLRLYLDPELCVERPSSHAAQWQDSHKLTLYREMPPQLARDMIVEVSRDGSGWKPVWEQKDNRKQLITVVLPKKQKIQALRIRFTRTWGPRPVGVFALHVV</sequence>
<keyword evidence="4" id="KW-0408">Iron</keyword>
<dbReference type="Pfam" id="PF12831">
    <property type="entry name" value="FAD_oxidored"/>
    <property type="match status" value="1"/>
</dbReference>
<dbReference type="InterPro" id="IPR036188">
    <property type="entry name" value="FAD/NAD-bd_sf"/>
</dbReference>
<accession>A0A921IJI1</accession>
<proteinExistence type="predicted"/>
<evidence type="ECO:0000256" key="3">
    <source>
        <dbReference type="ARBA" id="ARBA00023002"/>
    </source>
</evidence>
<evidence type="ECO:0000313" key="7">
    <source>
        <dbReference type="Proteomes" id="UP000782880"/>
    </source>
</evidence>
<dbReference type="InterPro" id="IPR039650">
    <property type="entry name" value="HdrA-like"/>
</dbReference>
<dbReference type="GO" id="GO:0046872">
    <property type="term" value="F:metal ion binding"/>
    <property type="evidence" value="ECO:0007669"/>
    <property type="project" value="UniProtKB-KW"/>
</dbReference>
<name>A0A921IJI1_9FIRM</name>
<dbReference type="PANTHER" id="PTHR43498">
    <property type="entry name" value="FERREDOXIN:COB-COM HETERODISULFIDE REDUCTASE SUBUNIT A"/>
    <property type="match status" value="1"/>
</dbReference>
<evidence type="ECO:0000256" key="1">
    <source>
        <dbReference type="ARBA" id="ARBA00022485"/>
    </source>
</evidence>
<dbReference type="PANTHER" id="PTHR43498:SF1">
    <property type="entry name" value="COB--COM HETERODISULFIDE REDUCTASE IRON-SULFUR SUBUNIT A"/>
    <property type="match status" value="1"/>
</dbReference>
<keyword evidence="1" id="KW-0004">4Fe-4S</keyword>
<evidence type="ECO:0000313" key="6">
    <source>
        <dbReference type="EMBL" id="HJG28334.1"/>
    </source>
</evidence>
<dbReference type="EMBL" id="DYVE01000177">
    <property type="protein sequence ID" value="HJG28334.1"/>
    <property type="molecule type" value="Genomic_DNA"/>
</dbReference>
<dbReference type="Proteomes" id="UP000782880">
    <property type="component" value="Unassembled WGS sequence"/>
</dbReference>
<dbReference type="GO" id="GO:0051539">
    <property type="term" value="F:4 iron, 4 sulfur cluster binding"/>
    <property type="evidence" value="ECO:0007669"/>
    <property type="project" value="UniProtKB-KW"/>
</dbReference>